<evidence type="ECO:0000313" key="2">
    <source>
        <dbReference type="EMBL" id="KXI28090.1"/>
    </source>
</evidence>
<dbReference type="EMBL" id="LSNE01000007">
    <property type="protein sequence ID" value="KXI28090.1"/>
    <property type="molecule type" value="Genomic_DNA"/>
</dbReference>
<dbReference type="Proteomes" id="UP000070299">
    <property type="component" value="Unassembled WGS sequence"/>
</dbReference>
<dbReference type="OrthoDB" id="638356at2"/>
<protein>
    <submittedName>
        <fullName evidence="2">Uncharacterized protein</fullName>
    </submittedName>
</protein>
<evidence type="ECO:0000313" key="3">
    <source>
        <dbReference type="Proteomes" id="UP000070299"/>
    </source>
</evidence>
<organism evidence="2 3">
    <name type="scientific">Paraglaciecola hydrolytica</name>
    <dbReference type="NCBI Taxonomy" id="1799789"/>
    <lineage>
        <taxon>Bacteria</taxon>
        <taxon>Pseudomonadati</taxon>
        <taxon>Pseudomonadota</taxon>
        <taxon>Gammaproteobacteria</taxon>
        <taxon>Alteromonadales</taxon>
        <taxon>Alteromonadaceae</taxon>
        <taxon>Paraglaciecola</taxon>
    </lineage>
</organism>
<evidence type="ECO:0000256" key="1">
    <source>
        <dbReference type="SAM" id="SignalP"/>
    </source>
</evidence>
<dbReference type="PROSITE" id="PS51257">
    <property type="entry name" value="PROKAR_LIPOPROTEIN"/>
    <property type="match status" value="1"/>
</dbReference>
<gene>
    <name evidence="2" type="ORF">AX660_17030</name>
</gene>
<keyword evidence="1" id="KW-0732">Signal</keyword>
<sequence>MLKTTTKNITMSALLVMACTTMHVNAEQSGNVDLSFQIKTNHLWHGFIVTPSIMTAGELTYITASGNTKFGLWAGASFDGEYQEFTYFASHQFSEQLFVEIVNHGNHSSIDDVDIFNYSSDPTKTGNFTDIGLGYTFAGDMPLSLYYSVIVQGVDKFEDEYTGRRERAYTNYIEANLPVWQGKDGETVTVFVGGAFSPTGDKNFYDDSANIVNLGFSYTKNLQILDYNLPVSATAMWNPALQNGALQVAFSFF</sequence>
<accession>A0A135ZYY5</accession>
<proteinExistence type="predicted"/>
<comment type="caution">
    <text evidence="2">The sequence shown here is derived from an EMBL/GenBank/DDBJ whole genome shotgun (WGS) entry which is preliminary data.</text>
</comment>
<dbReference type="RefSeq" id="WP_068378075.1">
    <property type="nucleotide sequence ID" value="NZ_LSNE01000007.1"/>
</dbReference>
<feature type="signal peptide" evidence="1">
    <location>
        <begin position="1"/>
        <end position="26"/>
    </location>
</feature>
<dbReference type="AlphaFoldDB" id="A0A135ZYY5"/>
<feature type="chain" id="PRO_5007469246" evidence="1">
    <location>
        <begin position="27"/>
        <end position="253"/>
    </location>
</feature>
<keyword evidence="3" id="KW-1185">Reference proteome</keyword>
<name>A0A135ZYY5_9ALTE</name>
<reference evidence="3" key="1">
    <citation type="submission" date="2016-02" db="EMBL/GenBank/DDBJ databases">
        <authorList>
            <person name="Schultz-Johansen M."/>
            <person name="Glaring M.A."/>
            <person name="Bech P.K."/>
            <person name="Stougaard P."/>
        </authorList>
    </citation>
    <scope>NUCLEOTIDE SEQUENCE [LARGE SCALE GENOMIC DNA]</scope>
    <source>
        <strain evidence="3">S66</strain>
    </source>
</reference>